<evidence type="ECO:0000313" key="7">
    <source>
        <dbReference type="EMBL" id="MBC6445982.1"/>
    </source>
</evidence>
<accession>A0ABR7KZX4</accession>
<keyword evidence="5 7" id="KW-0503">Monooxygenase</keyword>
<dbReference type="GO" id="GO:0004497">
    <property type="term" value="F:monooxygenase activity"/>
    <property type="evidence" value="ECO:0007669"/>
    <property type="project" value="UniProtKB-KW"/>
</dbReference>
<dbReference type="InterPro" id="IPR002938">
    <property type="entry name" value="FAD-bd"/>
</dbReference>
<comment type="caution">
    <text evidence="7">The sequence shown here is derived from an EMBL/GenBank/DDBJ whole genome shotgun (WGS) entry which is preliminary data.</text>
</comment>
<sequence>MATVVIAGGGISGVAAALAVARNGHRATVLERNPEFGELGAGIQLGPNAFRALDHLGVADRVRSGAVFIDEINLMDGMTGDRITSLPLGAEFSERYRYPYAVVHRVDLHAALLDACGQSPLIDLRTDCAVAGYTVDGATVSVRLPSGEVVTGDALIGADGIRSAVRRQLVGDGEPRVSGHTIYRSVVPIEQVAHELRWNSVTLWAGPKMHVVHYPIAGGRFFNLAATVDDGATQIVTGKPAARDLVMDTFAALAPETRRFLDQGQDWRTWVLCDRDPVPRWTDRQVVLIGDAAHPMLQYAAQGACMALEDVVCLDGLLSQGETDFVELFAAFAAARTGRTAWIQGVSRAIGEEVYHPSASAADERTRWLSSLSAAQVHELVDPLYLGPVTADIA</sequence>
<keyword evidence="3" id="KW-0274">FAD</keyword>
<evidence type="ECO:0000256" key="3">
    <source>
        <dbReference type="ARBA" id="ARBA00022827"/>
    </source>
</evidence>
<evidence type="ECO:0000256" key="1">
    <source>
        <dbReference type="ARBA" id="ARBA00001974"/>
    </source>
</evidence>
<protein>
    <submittedName>
        <fullName evidence="7">FAD-dependent monooxygenase</fullName>
    </submittedName>
</protein>
<keyword evidence="8" id="KW-1185">Reference proteome</keyword>
<dbReference type="PANTHER" id="PTHR13789">
    <property type="entry name" value="MONOOXYGENASE"/>
    <property type="match status" value="1"/>
</dbReference>
<evidence type="ECO:0000256" key="4">
    <source>
        <dbReference type="ARBA" id="ARBA00023002"/>
    </source>
</evidence>
<dbReference type="PRINTS" id="PR00420">
    <property type="entry name" value="RNGMNOXGNASE"/>
</dbReference>
<dbReference type="Gene3D" id="3.50.50.60">
    <property type="entry name" value="FAD/NAD(P)-binding domain"/>
    <property type="match status" value="1"/>
</dbReference>
<evidence type="ECO:0000256" key="2">
    <source>
        <dbReference type="ARBA" id="ARBA00022630"/>
    </source>
</evidence>
<proteinExistence type="predicted"/>
<keyword evidence="2" id="KW-0285">Flavoprotein</keyword>
<dbReference type="SUPFAM" id="SSF54373">
    <property type="entry name" value="FAD-linked reductases, C-terminal domain"/>
    <property type="match status" value="1"/>
</dbReference>
<dbReference type="InterPro" id="IPR036188">
    <property type="entry name" value="FAD/NAD-bd_sf"/>
</dbReference>
<evidence type="ECO:0000313" key="8">
    <source>
        <dbReference type="Proteomes" id="UP000734823"/>
    </source>
</evidence>
<dbReference type="Proteomes" id="UP000734823">
    <property type="component" value="Unassembled WGS sequence"/>
</dbReference>
<comment type="cofactor">
    <cofactor evidence="1">
        <name>FAD</name>
        <dbReference type="ChEBI" id="CHEBI:57692"/>
    </cofactor>
</comment>
<feature type="domain" description="FAD-binding" evidence="6">
    <location>
        <begin position="2"/>
        <end position="314"/>
    </location>
</feature>
<reference evidence="7 8" key="1">
    <citation type="submission" date="2020-06" db="EMBL/GenBank/DDBJ databases">
        <title>Actinokineospora xiongansis sp. nov., isolated from soil of Baiyangdian.</title>
        <authorList>
            <person name="Zhang X."/>
        </authorList>
    </citation>
    <scope>NUCLEOTIDE SEQUENCE [LARGE SCALE GENOMIC DNA]</scope>
    <source>
        <strain evidence="7 8">HBU206404</strain>
    </source>
</reference>
<dbReference type="InterPro" id="IPR050493">
    <property type="entry name" value="FAD-dep_Monooxygenase_BioMet"/>
</dbReference>
<gene>
    <name evidence="7" type="ORF">GPZ80_02195</name>
</gene>
<name>A0ABR7KZX4_9PSEU</name>
<evidence type="ECO:0000259" key="6">
    <source>
        <dbReference type="Pfam" id="PF01494"/>
    </source>
</evidence>
<dbReference type="EMBL" id="JABVED010000001">
    <property type="protein sequence ID" value="MBC6445982.1"/>
    <property type="molecule type" value="Genomic_DNA"/>
</dbReference>
<dbReference type="SUPFAM" id="SSF51905">
    <property type="entry name" value="FAD/NAD(P)-binding domain"/>
    <property type="match status" value="1"/>
</dbReference>
<dbReference type="RefSeq" id="WP_187218033.1">
    <property type="nucleotide sequence ID" value="NZ_JABVED010000001.1"/>
</dbReference>
<evidence type="ECO:0000256" key="5">
    <source>
        <dbReference type="ARBA" id="ARBA00023033"/>
    </source>
</evidence>
<dbReference type="Pfam" id="PF01494">
    <property type="entry name" value="FAD_binding_3"/>
    <property type="match status" value="1"/>
</dbReference>
<organism evidence="7 8">
    <name type="scientific">Actinokineospora xionganensis</name>
    <dbReference type="NCBI Taxonomy" id="2684470"/>
    <lineage>
        <taxon>Bacteria</taxon>
        <taxon>Bacillati</taxon>
        <taxon>Actinomycetota</taxon>
        <taxon>Actinomycetes</taxon>
        <taxon>Pseudonocardiales</taxon>
        <taxon>Pseudonocardiaceae</taxon>
        <taxon>Actinokineospora</taxon>
    </lineage>
</organism>
<dbReference type="PANTHER" id="PTHR13789:SF318">
    <property type="entry name" value="GERANYLGERANYL DIPHOSPHATE REDUCTASE"/>
    <property type="match status" value="1"/>
</dbReference>
<keyword evidence="4" id="KW-0560">Oxidoreductase</keyword>